<dbReference type="PANTHER" id="PTHR11205">
    <property type="entry name" value="RIBOSOMAL PROTEIN S7"/>
    <property type="match status" value="1"/>
</dbReference>
<organism evidence="5 6">
    <name type="scientific">Ditylenchus dipsaci</name>
    <dbReference type="NCBI Taxonomy" id="166011"/>
    <lineage>
        <taxon>Eukaryota</taxon>
        <taxon>Metazoa</taxon>
        <taxon>Ecdysozoa</taxon>
        <taxon>Nematoda</taxon>
        <taxon>Chromadorea</taxon>
        <taxon>Rhabditida</taxon>
        <taxon>Tylenchina</taxon>
        <taxon>Tylenchomorpha</taxon>
        <taxon>Sphaerularioidea</taxon>
        <taxon>Anguinidae</taxon>
        <taxon>Anguininae</taxon>
        <taxon>Ditylenchus</taxon>
    </lineage>
</organism>
<dbReference type="Proteomes" id="UP000887574">
    <property type="component" value="Unplaced"/>
</dbReference>
<dbReference type="PROSITE" id="PS51257">
    <property type="entry name" value="PROKAR_LIPOPROTEIN"/>
    <property type="match status" value="1"/>
</dbReference>
<comment type="similarity">
    <text evidence="1">Belongs to the universal ribosomal protein uS7 family.</text>
</comment>
<dbReference type="Pfam" id="PF00177">
    <property type="entry name" value="Ribosomal_S7"/>
    <property type="match status" value="1"/>
</dbReference>
<evidence type="ECO:0000256" key="2">
    <source>
        <dbReference type="ARBA" id="ARBA00022980"/>
    </source>
</evidence>
<name>A0A915ERN1_9BILA</name>
<reference evidence="6" key="1">
    <citation type="submission" date="2022-11" db="UniProtKB">
        <authorList>
            <consortium name="WormBaseParasite"/>
        </authorList>
    </citation>
    <scope>IDENTIFICATION</scope>
</reference>
<proteinExistence type="inferred from homology"/>
<dbReference type="WBParaSite" id="jg9062">
    <property type="protein sequence ID" value="jg9062"/>
    <property type="gene ID" value="jg9062"/>
</dbReference>
<dbReference type="GO" id="GO:1990904">
    <property type="term" value="C:ribonucleoprotein complex"/>
    <property type="evidence" value="ECO:0007669"/>
    <property type="project" value="UniProtKB-KW"/>
</dbReference>
<dbReference type="GO" id="GO:0006412">
    <property type="term" value="P:translation"/>
    <property type="evidence" value="ECO:0007669"/>
    <property type="project" value="InterPro"/>
</dbReference>
<keyword evidence="2" id="KW-0689">Ribosomal protein</keyword>
<protein>
    <recommendedName>
        <fullName evidence="4">Small ribosomal subunit protein uS7 domain-containing protein</fullName>
    </recommendedName>
</protein>
<dbReference type="AlphaFoldDB" id="A0A915ERN1"/>
<keyword evidence="5" id="KW-1185">Reference proteome</keyword>
<sequence length="366" mass="41195">MFTRNFYCTNSSISCRTLTLRPNEEPTIKLYVKTDNPNSICFTVRRPMGLAANCREFILDYGEKKEDEKNEYERVLVEWGSSHLKIFGTASATKEFGPNYVDVELIEDKCTAIGCPQSAIVPPIKASYHESGRAYVTAIFSNTINHAEVPQNAPIEINFIWASARRADSEFLSRRFILDYEGNKEDEKNEYERVLVEWGRLDLMIYGNGRSVTREFGRNYVDVELIEDKCTAIGCPQSAIVPPIKASYDESGRAYVTATFCNTINHAEVPQNASIEINFVSALNCFICSAVLFEILDNAVINIKPYEDSTRTAQHQAVDVCLLRRLNQAIWLLDTSAREAAIRIIKTVSECLADELINAAKCSSNS</sequence>
<keyword evidence="3" id="KW-0687">Ribonucleoprotein</keyword>
<accession>A0A915ERN1</accession>
<dbReference type="InterPro" id="IPR000235">
    <property type="entry name" value="Ribosomal_uS7"/>
</dbReference>
<feature type="domain" description="Small ribosomal subunit protein uS7" evidence="4">
    <location>
        <begin position="293"/>
        <end position="365"/>
    </location>
</feature>
<dbReference type="InterPro" id="IPR023798">
    <property type="entry name" value="Ribosomal_uS7_dom"/>
</dbReference>
<evidence type="ECO:0000313" key="6">
    <source>
        <dbReference type="WBParaSite" id="jg9062"/>
    </source>
</evidence>
<dbReference type="GO" id="GO:0005840">
    <property type="term" value="C:ribosome"/>
    <property type="evidence" value="ECO:0007669"/>
    <property type="project" value="UniProtKB-KW"/>
</dbReference>
<dbReference type="Gene3D" id="1.10.455.10">
    <property type="entry name" value="Ribosomal protein S7 domain"/>
    <property type="match status" value="1"/>
</dbReference>
<dbReference type="InterPro" id="IPR036823">
    <property type="entry name" value="Ribosomal_uS7_dom_sf"/>
</dbReference>
<evidence type="ECO:0000259" key="4">
    <source>
        <dbReference type="Pfam" id="PF00177"/>
    </source>
</evidence>
<dbReference type="SUPFAM" id="SSF47973">
    <property type="entry name" value="Ribosomal protein S7"/>
    <property type="match status" value="1"/>
</dbReference>
<evidence type="ECO:0000256" key="1">
    <source>
        <dbReference type="ARBA" id="ARBA00007151"/>
    </source>
</evidence>
<evidence type="ECO:0000313" key="5">
    <source>
        <dbReference type="Proteomes" id="UP000887574"/>
    </source>
</evidence>
<evidence type="ECO:0000256" key="3">
    <source>
        <dbReference type="ARBA" id="ARBA00023274"/>
    </source>
</evidence>